<evidence type="ECO:0000313" key="2">
    <source>
        <dbReference type="Proteomes" id="UP000078459"/>
    </source>
</evidence>
<organism evidence="1 2">
    <name type="scientific">Pedobacter psychrophilus</name>
    <dbReference type="NCBI Taxonomy" id="1826909"/>
    <lineage>
        <taxon>Bacteria</taxon>
        <taxon>Pseudomonadati</taxon>
        <taxon>Bacteroidota</taxon>
        <taxon>Sphingobacteriia</taxon>
        <taxon>Sphingobacteriales</taxon>
        <taxon>Sphingobacteriaceae</taxon>
        <taxon>Pedobacter</taxon>
    </lineage>
</organism>
<gene>
    <name evidence="1" type="ORF">A5893_04160</name>
</gene>
<name>A0A179DNF0_9SPHI</name>
<dbReference type="STRING" id="1826909.A5893_04160"/>
<sequence>MFISTAPIIFDLDKKVVNAVIMQLELENDSKENPSDAKDIGKLLKKGTEFIHVYDFVMVHILKTETLDYHYISKKYIKTYFPTIPTPPPNVAC</sequence>
<reference evidence="1 2" key="2">
    <citation type="submission" date="2016-06" db="EMBL/GenBank/DDBJ databases">
        <title>Pedobacter psychrophilus sp. nov., isolated from Antarctic fragmentary rock.</title>
        <authorList>
            <person name="Svec P."/>
        </authorList>
    </citation>
    <scope>NUCLEOTIDE SEQUENCE [LARGE SCALE GENOMIC DNA]</scope>
    <source>
        <strain evidence="1 2">CCM 8644</strain>
    </source>
</reference>
<proteinExistence type="predicted"/>
<evidence type="ECO:0000313" key="1">
    <source>
        <dbReference type="EMBL" id="OAQ42312.1"/>
    </source>
</evidence>
<dbReference type="EMBL" id="LWHJ01000011">
    <property type="protein sequence ID" value="OAQ42312.1"/>
    <property type="molecule type" value="Genomic_DNA"/>
</dbReference>
<reference evidence="1 2" key="1">
    <citation type="submission" date="2016-04" db="EMBL/GenBank/DDBJ databases">
        <authorList>
            <person name="Evans L.H."/>
            <person name="Alamgir A."/>
            <person name="Owens N."/>
            <person name="Weber N.D."/>
            <person name="Virtaneva K."/>
            <person name="Barbian K."/>
            <person name="Babar A."/>
            <person name="Rosenke K."/>
        </authorList>
    </citation>
    <scope>NUCLEOTIDE SEQUENCE [LARGE SCALE GENOMIC DNA]</scope>
    <source>
        <strain evidence="1 2">CCM 8644</strain>
    </source>
</reference>
<dbReference type="Proteomes" id="UP000078459">
    <property type="component" value="Unassembled WGS sequence"/>
</dbReference>
<comment type="caution">
    <text evidence="1">The sequence shown here is derived from an EMBL/GenBank/DDBJ whole genome shotgun (WGS) entry which is preliminary data.</text>
</comment>
<keyword evidence="2" id="KW-1185">Reference proteome</keyword>
<dbReference type="AlphaFoldDB" id="A0A179DNF0"/>
<accession>A0A179DNF0</accession>
<protein>
    <submittedName>
        <fullName evidence="1">Uncharacterized protein</fullName>
    </submittedName>
</protein>